<organism evidence="2 3">
    <name type="scientific">Tanacetum coccineum</name>
    <dbReference type="NCBI Taxonomy" id="301880"/>
    <lineage>
        <taxon>Eukaryota</taxon>
        <taxon>Viridiplantae</taxon>
        <taxon>Streptophyta</taxon>
        <taxon>Embryophyta</taxon>
        <taxon>Tracheophyta</taxon>
        <taxon>Spermatophyta</taxon>
        <taxon>Magnoliopsida</taxon>
        <taxon>eudicotyledons</taxon>
        <taxon>Gunneridae</taxon>
        <taxon>Pentapetalae</taxon>
        <taxon>asterids</taxon>
        <taxon>campanulids</taxon>
        <taxon>Asterales</taxon>
        <taxon>Asteraceae</taxon>
        <taxon>Asteroideae</taxon>
        <taxon>Anthemideae</taxon>
        <taxon>Anthemidinae</taxon>
        <taxon>Tanacetum</taxon>
    </lineage>
</organism>
<sequence>MPELEDIICSDDDEDVGAEAGINNLDAFMPVNPIPTIRIHKDHLDQIIGDLNSAPQTRRMTKNLKEHGLFSSVQQRINHKRLSILFFACFLSQEEPKKMDVKSAFFYGKIEEEVYVCQPPGFEDPNFPDRVYKVEKALYGLHQAPRAWYETLLTYLLDNGFQRGNINKTLFIRRTKIYIDNESTSCIVKNPVFHSKTKHIKIRHHFIRDSNEKKLIQMIKIHTDQNVADLLTKTFDVSRLQYLIARIGVNAGNSKLMLLGINLLLLEKVNAARHNLLLMVLKVNAVRHNLQLLMNVNAVEVAFLEKPTESEGFDEIVDFLNANPIKYALTVNPTIYCSYVKELWDTVKAKTVNGEV</sequence>
<reference evidence="2" key="2">
    <citation type="submission" date="2022-01" db="EMBL/GenBank/DDBJ databases">
        <authorList>
            <person name="Yamashiro T."/>
            <person name="Shiraishi A."/>
            <person name="Satake H."/>
            <person name="Nakayama K."/>
        </authorList>
    </citation>
    <scope>NUCLEOTIDE SEQUENCE</scope>
</reference>
<dbReference type="InterPro" id="IPR013103">
    <property type="entry name" value="RVT_2"/>
</dbReference>
<reference evidence="2" key="1">
    <citation type="journal article" date="2022" name="Int. J. Mol. Sci.">
        <title>Draft Genome of Tanacetum Coccineum: Genomic Comparison of Closely Related Tanacetum-Family Plants.</title>
        <authorList>
            <person name="Yamashiro T."/>
            <person name="Shiraishi A."/>
            <person name="Nakayama K."/>
            <person name="Satake H."/>
        </authorList>
    </citation>
    <scope>NUCLEOTIDE SEQUENCE</scope>
</reference>
<keyword evidence="3" id="KW-1185">Reference proteome</keyword>
<gene>
    <name evidence="2" type="ORF">Tco_0841107</name>
</gene>
<dbReference type="Proteomes" id="UP001151760">
    <property type="component" value="Unassembled WGS sequence"/>
</dbReference>
<accession>A0ABQ5AVR3</accession>
<evidence type="ECO:0000313" key="2">
    <source>
        <dbReference type="EMBL" id="GJT06645.1"/>
    </source>
</evidence>
<evidence type="ECO:0000313" key="3">
    <source>
        <dbReference type="Proteomes" id="UP001151760"/>
    </source>
</evidence>
<dbReference type="EMBL" id="BQNB010012686">
    <property type="protein sequence ID" value="GJT06645.1"/>
    <property type="molecule type" value="Genomic_DNA"/>
</dbReference>
<protein>
    <submittedName>
        <fullName evidence="2">Ribonuclease H-like domain-containing protein</fullName>
    </submittedName>
</protein>
<name>A0ABQ5AVR3_9ASTR</name>
<feature type="domain" description="Reverse transcriptase Ty1/copia-type" evidence="1">
    <location>
        <begin position="97"/>
        <end position="174"/>
    </location>
</feature>
<comment type="caution">
    <text evidence="2">The sequence shown here is derived from an EMBL/GenBank/DDBJ whole genome shotgun (WGS) entry which is preliminary data.</text>
</comment>
<dbReference type="Pfam" id="PF07727">
    <property type="entry name" value="RVT_2"/>
    <property type="match status" value="1"/>
</dbReference>
<proteinExistence type="predicted"/>
<dbReference type="CDD" id="cd09272">
    <property type="entry name" value="RNase_HI_RT_Ty1"/>
    <property type="match status" value="1"/>
</dbReference>
<evidence type="ECO:0000259" key="1">
    <source>
        <dbReference type="Pfam" id="PF07727"/>
    </source>
</evidence>